<dbReference type="EMBL" id="FMZE01000013">
    <property type="protein sequence ID" value="SDD84049.1"/>
    <property type="molecule type" value="Genomic_DNA"/>
</dbReference>
<gene>
    <name evidence="1" type="ORF">SAMN05421630_11370</name>
</gene>
<dbReference type="RefSeq" id="WP_091810010.1">
    <property type="nucleotide sequence ID" value="NZ_CP016353.1"/>
</dbReference>
<organism evidence="1 2">
    <name type="scientific">Prauserella marina</name>
    <dbReference type="NCBI Taxonomy" id="530584"/>
    <lineage>
        <taxon>Bacteria</taxon>
        <taxon>Bacillati</taxon>
        <taxon>Actinomycetota</taxon>
        <taxon>Actinomycetes</taxon>
        <taxon>Pseudonocardiales</taxon>
        <taxon>Pseudonocardiaceae</taxon>
        <taxon>Prauserella</taxon>
    </lineage>
</organism>
<dbReference type="AlphaFoldDB" id="A0A222VSQ4"/>
<name>A0A222VSQ4_9PSEU</name>
<dbReference type="Proteomes" id="UP000199494">
    <property type="component" value="Unassembled WGS sequence"/>
</dbReference>
<sequence>MHRSDVVVRYTVVLAGAAVGIGGMTVLGLVLAGATFTGSLVHGAGLALIGLTFTALGLLTAQLAPSTTAAREFAAVVLGIALVLRVAGDAGAGLEWLRWLTPFGLVTNSAPFAANTVLPLAAGVPAVLTLVALAAFVADRRDLGAGLLRRHRSRRAPRRWLLGSAMAFAVFRSVRPCLMWTFAVSSFAMFLGGVSGSVIDFLAAQPRFAALAADAGFSGLDTISGFAAVIFSVLAVVAGFYAVSRMKAVATAEFTGRAVHLFALPLTRRRLVLAEVVVGASGIVLMLSTAAAAMWCGTFIAGEHLPLPETVAGALNVAPVSVLSLAAATLALGGLPRLVSLIGAVPTVGGFVLAAAAPSLGLPGWLAALSPFTYLTPVPQAPADWTALTVFSVTAAILVTLGAVAYERRDLAC</sequence>
<evidence type="ECO:0000313" key="1">
    <source>
        <dbReference type="EMBL" id="SDD84049.1"/>
    </source>
</evidence>
<proteinExistence type="predicted"/>
<keyword evidence="2" id="KW-1185">Reference proteome</keyword>
<accession>A0A222VSQ4</accession>
<protein>
    <submittedName>
        <fullName evidence="1">ABC-2 type transport system permease protein</fullName>
    </submittedName>
</protein>
<dbReference type="STRING" id="530584.SAMN05421630_11370"/>
<evidence type="ECO:0000313" key="2">
    <source>
        <dbReference type="Proteomes" id="UP000199494"/>
    </source>
</evidence>
<dbReference type="KEGG" id="pmad:BAY61_20555"/>
<reference evidence="1 2" key="1">
    <citation type="submission" date="2016-10" db="EMBL/GenBank/DDBJ databases">
        <authorList>
            <person name="de Groot N.N."/>
        </authorList>
    </citation>
    <scope>NUCLEOTIDE SEQUENCE [LARGE SCALE GENOMIC DNA]</scope>
    <source>
        <strain evidence="1 2">CGMCC 4.5506</strain>
    </source>
</reference>
<dbReference type="OrthoDB" id="2014935at2"/>